<protein>
    <recommendedName>
        <fullName evidence="4">SMP-30/gluconolactonase/LRE family protein</fullName>
    </recommendedName>
</protein>
<evidence type="ECO:0000313" key="2">
    <source>
        <dbReference type="EMBL" id="QNN71042.1"/>
    </source>
</evidence>
<dbReference type="SUPFAM" id="SSF63829">
    <property type="entry name" value="Calcium-dependent phosphotriesterase"/>
    <property type="match status" value="1"/>
</dbReference>
<feature type="signal peptide" evidence="1">
    <location>
        <begin position="1"/>
        <end position="23"/>
    </location>
</feature>
<proteinExistence type="predicted"/>
<evidence type="ECO:0008006" key="4">
    <source>
        <dbReference type="Google" id="ProtNLM"/>
    </source>
</evidence>
<name>A0A7G9ST67_9GAMM</name>
<dbReference type="Proteomes" id="UP000515804">
    <property type="component" value="Chromosome"/>
</dbReference>
<keyword evidence="1" id="KW-0732">Signal</keyword>
<accession>A0A7G9ST67</accession>
<evidence type="ECO:0000313" key="3">
    <source>
        <dbReference type="Proteomes" id="UP000515804"/>
    </source>
</evidence>
<organism evidence="2 3">
    <name type="scientific">Thermomonas carbonis</name>
    <dbReference type="NCBI Taxonomy" id="1463158"/>
    <lineage>
        <taxon>Bacteria</taxon>
        <taxon>Pseudomonadati</taxon>
        <taxon>Pseudomonadota</taxon>
        <taxon>Gammaproteobacteria</taxon>
        <taxon>Lysobacterales</taxon>
        <taxon>Lysobacteraceae</taxon>
        <taxon>Thermomonas</taxon>
    </lineage>
</organism>
<reference evidence="2 3" key="1">
    <citation type="submission" date="2020-08" db="EMBL/GenBank/DDBJ databases">
        <title>Genome sequence of Thermomonas carbonis KCTC 42013T.</title>
        <authorList>
            <person name="Hyun D.-W."/>
            <person name="Bae J.-W."/>
        </authorList>
    </citation>
    <scope>NUCLEOTIDE SEQUENCE [LARGE SCALE GENOMIC DNA]</scope>
    <source>
        <strain evidence="2 3">KCTC 42013</strain>
    </source>
</reference>
<feature type="chain" id="PRO_5028875005" description="SMP-30/gluconolactonase/LRE family protein" evidence="1">
    <location>
        <begin position="24"/>
        <end position="416"/>
    </location>
</feature>
<dbReference type="RefSeq" id="WP_187553557.1">
    <property type="nucleotide sequence ID" value="NZ_BMZL01000001.1"/>
</dbReference>
<gene>
    <name evidence="2" type="ORF">H9L16_05555</name>
</gene>
<evidence type="ECO:0000256" key="1">
    <source>
        <dbReference type="SAM" id="SignalP"/>
    </source>
</evidence>
<sequence>MPPSTLPRAALFLLLCFAGMGHARRNGDDRYAELDALIAREPVHIGAIHHAARTAANAGDGDRAVAYLRALADAGFDDALEPADFASLADRADYREIARRLEAVSAVGTTTLHAETQCLDVLPEGAAFDSARDRFLMSSGRRRNVIAVAADGHCSELLPSGDDTLLAVLGMDVDATRDALWVASGAAPFMRDPGSATQGETYLSRIDLASGRVVASFAPPAPGLLNDLDLLPDGRIAVTDSIAGTVYLLDPSAASPVLHALLPTGSFEGPNGIVALPDGQLVVTDFHALWLVDPSAPAPMRKRRITTPGGRYLGGMDGLTRDGEHIVAIQNLVGRGRVWRFRIDPTSAHVEDLQLLLRQHPDLRNPTTGVMVGRRFLFVADPNLQVFANGKISEAPQGRHGHRILSLPLPQAGFGR</sequence>
<dbReference type="InterPro" id="IPR015943">
    <property type="entry name" value="WD40/YVTN_repeat-like_dom_sf"/>
</dbReference>
<keyword evidence="3" id="KW-1185">Reference proteome</keyword>
<dbReference type="AlphaFoldDB" id="A0A7G9ST67"/>
<dbReference type="Gene3D" id="2.130.10.10">
    <property type="entry name" value="YVTN repeat-like/Quinoprotein amine dehydrogenase"/>
    <property type="match status" value="1"/>
</dbReference>
<dbReference type="KEGG" id="tcn:H9L16_05555"/>
<dbReference type="EMBL" id="CP060719">
    <property type="protein sequence ID" value="QNN71042.1"/>
    <property type="molecule type" value="Genomic_DNA"/>
</dbReference>